<comment type="caution">
    <text evidence="1">The sequence shown here is derived from an EMBL/GenBank/DDBJ whole genome shotgun (WGS) entry which is preliminary data.</text>
</comment>
<dbReference type="EMBL" id="CM039437">
    <property type="protein sequence ID" value="KAI4308130.1"/>
    <property type="molecule type" value="Genomic_DNA"/>
</dbReference>
<proteinExistence type="predicted"/>
<reference evidence="1 2" key="1">
    <citation type="journal article" date="2022" name="DNA Res.">
        <title>Chromosomal-level genome assembly of the orchid tree Bauhinia variegata (Leguminosae; Cercidoideae) supports the allotetraploid origin hypothesis of Bauhinia.</title>
        <authorList>
            <person name="Zhong Y."/>
            <person name="Chen Y."/>
            <person name="Zheng D."/>
            <person name="Pang J."/>
            <person name="Liu Y."/>
            <person name="Luo S."/>
            <person name="Meng S."/>
            <person name="Qian L."/>
            <person name="Wei D."/>
            <person name="Dai S."/>
            <person name="Zhou R."/>
        </authorList>
    </citation>
    <scope>NUCLEOTIDE SEQUENCE [LARGE SCALE GENOMIC DNA]</scope>
    <source>
        <strain evidence="1">BV-YZ2020</strain>
    </source>
</reference>
<name>A0ACB9LF17_BAUVA</name>
<gene>
    <name evidence="1" type="ORF">L6164_031234</name>
</gene>
<sequence>MGTFFSSSIGYRRCSKSTYFRAFTGNLADEDGPDAALFISTRAIAAATGPFLLAHLIFSSHTLHPHFLNFSSQRTLNHKTHSKITFSSFILRNLTIIIFFSLYSYSLRRGDNRITDRLLFSIMKGENLSLPIATE</sequence>
<dbReference type="Proteomes" id="UP000828941">
    <property type="component" value="Chromosome 12"/>
</dbReference>
<protein>
    <submittedName>
        <fullName evidence="1">Uncharacterized protein</fullName>
    </submittedName>
</protein>
<evidence type="ECO:0000313" key="1">
    <source>
        <dbReference type="EMBL" id="KAI4308130.1"/>
    </source>
</evidence>
<accession>A0ACB9LF17</accession>
<keyword evidence="2" id="KW-1185">Reference proteome</keyword>
<organism evidence="1 2">
    <name type="scientific">Bauhinia variegata</name>
    <name type="common">Purple orchid tree</name>
    <name type="synonym">Phanera variegata</name>
    <dbReference type="NCBI Taxonomy" id="167791"/>
    <lineage>
        <taxon>Eukaryota</taxon>
        <taxon>Viridiplantae</taxon>
        <taxon>Streptophyta</taxon>
        <taxon>Embryophyta</taxon>
        <taxon>Tracheophyta</taxon>
        <taxon>Spermatophyta</taxon>
        <taxon>Magnoliopsida</taxon>
        <taxon>eudicotyledons</taxon>
        <taxon>Gunneridae</taxon>
        <taxon>Pentapetalae</taxon>
        <taxon>rosids</taxon>
        <taxon>fabids</taxon>
        <taxon>Fabales</taxon>
        <taxon>Fabaceae</taxon>
        <taxon>Cercidoideae</taxon>
        <taxon>Cercideae</taxon>
        <taxon>Bauhiniinae</taxon>
        <taxon>Bauhinia</taxon>
    </lineage>
</organism>
<evidence type="ECO:0000313" key="2">
    <source>
        <dbReference type="Proteomes" id="UP000828941"/>
    </source>
</evidence>